<sequence>MRIALIDGEHYPDVVKWAIEKLGDVCCAVFLGGSEKIGCIEDLEKRLGVPLYHHTNYLTVLARALHENPNVEEVVDLSDEPVVGYEDRFKIASLCLLYGVTYRGADFTFRPKPFKRTAKPSIAIIGTGKRVGKTAVSGFVARTLKQIARPVIVTMGRGGPEEPELIDGESFEITPEFLLNMAESGRHAASDHFEDALTSRVTTIGCRRCGGGMAGFPFFDVVEKGVALAESLPHNLILLEGSGATFPPYRADGYIVVVGAGQKLSTIANYFGPFRISLADLVVITMADRVEKEKVEKIIGVVKEVNPEADVHVTAFRPRPLGDVSGKRLGLVMTSTDALEASARHLESLGAEVVHTSGNLSRRSALRRDLEEFTGIDAVAVELKAAAVDVVTKWALERGIGVIYLDNEPVNVDGKDLKEAVLRLGKEVLRRKGNDRGC</sequence>
<comment type="subcellular location">
    <subcellularLocation>
        <location evidence="5">Cytoplasm</location>
    </subcellularLocation>
</comment>
<dbReference type="GO" id="GO:0005524">
    <property type="term" value="F:ATP binding"/>
    <property type="evidence" value="ECO:0007669"/>
    <property type="project" value="UniProtKB-KW"/>
</dbReference>
<dbReference type="Gene3D" id="3.40.50.300">
    <property type="entry name" value="P-loop containing nucleotide triphosphate hydrolases"/>
    <property type="match status" value="1"/>
</dbReference>
<keyword evidence="1 5" id="KW-0963">Cytoplasm</keyword>
<accession>A0A0X1KKU6</accession>
<dbReference type="GO" id="GO:0016874">
    <property type="term" value="F:ligase activity"/>
    <property type="evidence" value="ECO:0007669"/>
    <property type="project" value="UniProtKB-UniRule"/>
</dbReference>
<dbReference type="GO" id="GO:0036356">
    <property type="term" value="F:cyclic 2,3-diphosphoglycerate synthetase activity"/>
    <property type="evidence" value="ECO:0007669"/>
    <property type="project" value="InterPro"/>
</dbReference>
<dbReference type="OrthoDB" id="85545at2157"/>
<dbReference type="AlphaFoldDB" id="A0A0X1KKU6"/>
<proteinExistence type="inferred from homology"/>
<dbReference type="GO" id="GO:0006094">
    <property type="term" value="P:gluconeogenesis"/>
    <property type="evidence" value="ECO:0007669"/>
    <property type="project" value="InterPro"/>
</dbReference>
<comment type="catalytic activity">
    <reaction evidence="5">
        <text>(2R)-2,3-bisphosphoglycerate + ATP + H(+) = cyclic (2R)-2,3-bisphosphoglycerate + ADP + phosphate</text>
        <dbReference type="Rhea" id="RHEA:42412"/>
        <dbReference type="ChEBI" id="CHEBI:15378"/>
        <dbReference type="ChEBI" id="CHEBI:30616"/>
        <dbReference type="ChEBI" id="CHEBI:43474"/>
        <dbReference type="ChEBI" id="CHEBI:58248"/>
        <dbReference type="ChEBI" id="CHEBI:79081"/>
        <dbReference type="ChEBI" id="CHEBI:456216"/>
        <dbReference type="EC" id="6.5.1.9"/>
    </reaction>
</comment>
<organism evidence="6 7">
    <name type="scientific">Thermococcus guaymasensis DSM 11113</name>
    <dbReference type="NCBI Taxonomy" id="1432656"/>
    <lineage>
        <taxon>Archaea</taxon>
        <taxon>Methanobacteriati</taxon>
        <taxon>Methanobacteriota</taxon>
        <taxon>Thermococci</taxon>
        <taxon>Thermococcales</taxon>
        <taxon>Thermococcaceae</taxon>
        <taxon>Thermococcus</taxon>
    </lineage>
</organism>
<dbReference type="EMBL" id="CP007140">
    <property type="protein sequence ID" value="AJC71893.1"/>
    <property type="molecule type" value="Genomic_DNA"/>
</dbReference>
<evidence type="ECO:0000256" key="1">
    <source>
        <dbReference type="ARBA" id="ARBA00022490"/>
    </source>
</evidence>
<comment type="function">
    <text evidence="5">Catalyzes the formation of cyclic 2,3-diphosphoglycerate (cDPG) by formation of an intramolecular phosphoanhydride bond at the expense of ATP.</text>
</comment>
<dbReference type="GeneID" id="27135362"/>
<evidence type="ECO:0000256" key="4">
    <source>
        <dbReference type="ARBA" id="ARBA00022840"/>
    </source>
</evidence>
<dbReference type="GO" id="GO:0005737">
    <property type="term" value="C:cytoplasm"/>
    <property type="evidence" value="ECO:0007669"/>
    <property type="project" value="UniProtKB-SubCell"/>
</dbReference>
<dbReference type="InterPro" id="IPR027417">
    <property type="entry name" value="P-loop_NTPase"/>
</dbReference>
<evidence type="ECO:0000256" key="5">
    <source>
        <dbReference type="HAMAP-Rule" id="MF_01908"/>
    </source>
</evidence>
<evidence type="ECO:0000313" key="7">
    <source>
        <dbReference type="Proteomes" id="UP000062043"/>
    </source>
</evidence>
<dbReference type="RefSeq" id="WP_062372044.1">
    <property type="nucleotide sequence ID" value="NZ_CP007140.1"/>
</dbReference>
<protein>
    <recommendedName>
        <fullName evidence="5">Cyclic 2,3-diphosphoglycerate synthetase</fullName>
        <shortName evidence="5">cDPGS</shortName>
        <ecNumber evidence="5">6.5.1.9</ecNumber>
    </recommendedName>
</protein>
<keyword evidence="3 5" id="KW-0547">Nucleotide-binding</keyword>
<dbReference type="Proteomes" id="UP000062043">
    <property type="component" value="Chromosome"/>
</dbReference>
<dbReference type="PATRIC" id="fig|1432656.3.peg.1318"/>
<comment type="similarity">
    <text evidence="5">Belongs to the cyclic 2,3-diphosphoglycerate synthetase family.</text>
</comment>
<gene>
    <name evidence="5" type="primary">cpgS</name>
    <name evidence="6" type="ORF">X802_06785</name>
</gene>
<dbReference type="InterPro" id="IPR016557">
    <property type="entry name" value="Cyc_diphosphoglycerate_synth"/>
</dbReference>
<dbReference type="STRING" id="1432656.X802_06785"/>
<dbReference type="HAMAP" id="MF_01908">
    <property type="entry name" value="Cyc_PG_syn"/>
    <property type="match status" value="1"/>
</dbReference>
<evidence type="ECO:0000313" key="6">
    <source>
        <dbReference type="EMBL" id="AJC71893.1"/>
    </source>
</evidence>
<dbReference type="KEGG" id="tgy:X802_06785"/>
<evidence type="ECO:0000256" key="2">
    <source>
        <dbReference type="ARBA" id="ARBA00022598"/>
    </source>
</evidence>
<name>A0A0X1KKU6_9EURY</name>
<keyword evidence="7" id="KW-1185">Reference proteome</keyword>
<evidence type="ECO:0000256" key="3">
    <source>
        <dbReference type="ARBA" id="ARBA00022741"/>
    </source>
</evidence>
<keyword evidence="2 5" id="KW-0436">Ligase</keyword>
<dbReference type="EC" id="6.5.1.9" evidence="5"/>
<keyword evidence="4 5" id="KW-0067">ATP-binding</keyword>
<reference evidence="6 7" key="1">
    <citation type="submission" date="2014-01" db="EMBL/GenBank/DDBJ databases">
        <title>Genome sequencing of Thermococcus guaymasensis.</title>
        <authorList>
            <person name="Zhang X."/>
            <person name="Alvare G."/>
            <person name="Fristensky B."/>
            <person name="Chen L."/>
            <person name="Suen T."/>
            <person name="Chen Q."/>
            <person name="Ma K."/>
        </authorList>
    </citation>
    <scope>NUCLEOTIDE SEQUENCE [LARGE SCALE GENOMIC DNA]</scope>
    <source>
        <strain evidence="6 7">DSM 11113</strain>
    </source>
</reference>
<dbReference type="PIRSF" id="PIRSF009445">
    <property type="entry name" value="Cyc_PG_syn"/>
    <property type="match status" value="1"/>
</dbReference>